<reference evidence="2" key="1">
    <citation type="submission" date="2021-01" db="EMBL/GenBank/DDBJ databases">
        <authorList>
            <consortium name="Genoscope - CEA"/>
            <person name="William W."/>
        </authorList>
    </citation>
    <scope>NUCLEOTIDE SEQUENCE</scope>
</reference>
<organism evidence="2 3">
    <name type="scientific">Paramecium primaurelia</name>
    <dbReference type="NCBI Taxonomy" id="5886"/>
    <lineage>
        <taxon>Eukaryota</taxon>
        <taxon>Sar</taxon>
        <taxon>Alveolata</taxon>
        <taxon>Ciliophora</taxon>
        <taxon>Intramacronucleata</taxon>
        <taxon>Oligohymenophorea</taxon>
        <taxon>Peniculida</taxon>
        <taxon>Parameciidae</taxon>
        <taxon>Paramecium</taxon>
    </lineage>
</organism>
<accession>A0A8S1JU90</accession>
<comment type="caution">
    <text evidence="2">The sequence shown here is derived from an EMBL/GenBank/DDBJ whole genome shotgun (WGS) entry which is preliminary data.</text>
</comment>
<name>A0A8S1JU90_PARPR</name>
<dbReference type="EMBL" id="CAJJDM010000003">
    <property type="protein sequence ID" value="CAD8043922.1"/>
    <property type="molecule type" value="Genomic_DNA"/>
</dbReference>
<evidence type="ECO:0000313" key="3">
    <source>
        <dbReference type="Proteomes" id="UP000688137"/>
    </source>
</evidence>
<gene>
    <name evidence="1" type="ORF">PPRIM_AZ9-3.1.T0060004</name>
    <name evidence="2" type="ORF">PPRIM_AZ9-3.1.T0060008</name>
</gene>
<proteinExistence type="predicted"/>
<evidence type="ECO:0000313" key="2">
    <source>
        <dbReference type="EMBL" id="CAD8043926.1"/>
    </source>
</evidence>
<protein>
    <submittedName>
        <fullName evidence="2">Uncharacterized protein</fullName>
    </submittedName>
</protein>
<dbReference type="Proteomes" id="UP000688137">
    <property type="component" value="Unassembled WGS sequence"/>
</dbReference>
<sequence length="110" mass="13375">MTKTKIVSQKLVLQQIYLNRQKICKSQINWILNSIRNKRNFQYIQVLKRQPPHSINEKQNNFYQIINQFNIFITQRSNNVKFFNTMTLHQLQFQSINKQMDSDINCWNPI</sequence>
<keyword evidence="3" id="KW-1185">Reference proteome</keyword>
<dbReference type="EMBL" id="CAJJDM010000003">
    <property type="protein sequence ID" value="CAD8043926.1"/>
    <property type="molecule type" value="Genomic_DNA"/>
</dbReference>
<evidence type="ECO:0000313" key="1">
    <source>
        <dbReference type="EMBL" id="CAD8043922.1"/>
    </source>
</evidence>
<dbReference type="AlphaFoldDB" id="A0A8S1JU90"/>